<name>A0A8J7S824_9PROT</name>
<evidence type="ECO:0000259" key="11">
    <source>
        <dbReference type="PROSITE" id="PS51645"/>
    </source>
</evidence>
<feature type="binding site" evidence="8">
    <location>
        <position position="285"/>
    </location>
    <ligand>
        <name>FAD</name>
        <dbReference type="ChEBI" id="CHEBI:57692"/>
    </ligand>
</feature>
<dbReference type="PROSITE" id="PS51645">
    <property type="entry name" value="PHR_CRY_ALPHA_BETA"/>
    <property type="match status" value="1"/>
</dbReference>
<reference evidence="12" key="1">
    <citation type="submission" date="2021-04" db="EMBL/GenBank/DDBJ databases">
        <authorList>
            <person name="Zhang D.-C."/>
        </authorList>
    </citation>
    <scope>NUCLEOTIDE SEQUENCE</scope>
    <source>
        <strain evidence="12">CGMCC 1.15697</strain>
    </source>
</reference>
<dbReference type="Pfam" id="PF00875">
    <property type="entry name" value="DNA_photolyase"/>
    <property type="match status" value="1"/>
</dbReference>
<evidence type="ECO:0000256" key="4">
    <source>
        <dbReference type="ARBA" id="ARBA00022630"/>
    </source>
</evidence>
<feature type="binding site" evidence="8">
    <location>
        <begin position="245"/>
        <end position="249"/>
    </location>
    <ligand>
        <name>FAD</name>
        <dbReference type="ChEBI" id="CHEBI:57692"/>
    </ligand>
</feature>
<comment type="cofactor">
    <cofactor evidence="1">
        <name>(6R)-5,10-methylene-5,6,7,8-tetrahydrofolate</name>
        <dbReference type="ChEBI" id="CHEBI:15636"/>
    </cofactor>
</comment>
<dbReference type="EC" id="4.1.99.3" evidence="2"/>
<comment type="cofactor">
    <cofactor evidence="8">
        <name>FAD</name>
        <dbReference type="ChEBI" id="CHEBI:57692"/>
    </cofactor>
    <text evidence="8">Binds 1 FAD per subunit.</text>
</comment>
<keyword evidence="13" id="KW-1185">Reference proteome</keyword>
<evidence type="ECO:0000256" key="7">
    <source>
        <dbReference type="ARBA" id="ARBA00033999"/>
    </source>
</evidence>
<dbReference type="Gene3D" id="1.10.579.10">
    <property type="entry name" value="DNA Cyclobutane Dipyrimidine Photolyase, subunit A, domain 3"/>
    <property type="match status" value="1"/>
</dbReference>
<evidence type="ECO:0000256" key="8">
    <source>
        <dbReference type="PIRSR" id="PIRSR602081-1"/>
    </source>
</evidence>
<feature type="site" description="Electron transfer via tryptophanyl radical" evidence="9">
    <location>
        <position position="319"/>
    </location>
</feature>
<dbReference type="InterPro" id="IPR006050">
    <property type="entry name" value="DNA_photolyase_N"/>
</dbReference>
<dbReference type="GO" id="GO:0003677">
    <property type="term" value="F:DNA binding"/>
    <property type="evidence" value="ECO:0007669"/>
    <property type="project" value="TreeGrafter"/>
</dbReference>
<evidence type="ECO:0000256" key="3">
    <source>
        <dbReference type="ARBA" id="ARBA00014046"/>
    </source>
</evidence>
<dbReference type="PANTHER" id="PTHR11455:SF9">
    <property type="entry name" value="CRYPTOCHROME CIRCADIAN CLOCK 5 ISOFORM X1"/>
    <property type="match status" value="1"/>
</dbReference>
<evidence type="ECO:0000256" key="6">
    <source>
        <dbReference type="ARBA" id="ARBA00022991"/>
    </source>
</evidence>
<evidence type="ECO:0000313" key="12">
    <source>
        <dbReference type="EMBL" id="MBP5857197.1"/>
    </source>
</evidence>
<accession>A0A8J7S824</accession>
<keyword evidence="4 8" id="KW-0285">Flavoprotein</keyword>
<evidence type="ECO:0000256" key="2">
    <source>
        <dbReference type="ARBA" id="ARBA00013149"/>
    </source>
</evidence>
<dbReference type="PANTHER" id="PTHR11455">
    <property type="entry name" value="CRYPTOCHROME"/>
    <property type="match status" value="1"/>
</dbReference>
<evidence type="ECO:0000256" key="10">
    <source>
        <dbReference type="RuleBase" id="RU004182"/>
    </source>
</evidence>
<dbReference type="PROSITE" id="PS00691">
    <property type="entry name" value="DNA_PHOTOLYASES_1_2"/>
    <property type="match status" value="1"/>
</dbReference>
<dbReference type="Gene3D" id="3.40.50.620">
    <property type="entry name" value="HUPs"/>
    <property type="match status" value="1"/>
</dbReference>
<organism evidence="12 13">
    <name type="scientific">Marivibrio halodurans</name>
    <dbReference type="NCBI Taxonomy" id="2039722"/>
    <lineage>
        <taxon>Bacteria</taxon>
        <taxon>Pseudomonadati</taxon>
        <taxon>Pseudomonadota</taxon>
        <taxon>Alphaproteobacteria</taxon>
        <taxon>Rhodospirillales</taxon>
        <taxon>Rhodospirillaceae</taxon>
        <taxon>Marivibrio</taxon>
    </lineage>
</organism>
<dbReference type="SUPFAM" id="SSF52425">
    <property type="entry name" value="Cryptochrome/photolyase, N-terminal domain"/>
    <property type="match status" value="1"/>
</dbReference>
<keyword evidence="5 8" id="KW-0274">FAD</keyword>
<dbReference type="GO" id="GO:0009416">
    <property type="term" value="P:response to light stimulus"/>
    <property type="evidence" value="ECO:0007669"/>
    <property type="project" value="TreeGrafter"/>
</dbReference>
<dbReference type="GO" id="GO:0000719">
    <property type="term" value="P:photoreactive repair"/>
    <property type="evidence" value="ECO:0007669"/>
    <property type="project" value="UniProtKB-ARBA"/>
</dbReference>
<comment type="catalytic activity">
    <reaction evidence="7">
        <text>cyclobutadipyrimidine (in DNA) = 2 pyrimidine residues (in DNA).</text>
        <dbReference type="EC" id="4.1.99.3"/>
    </reaction>
</comment>
<evidence type="ECO:0000256" key="1">
    <source>
        <dbReference type="ARBA" id="ARBA00001932"/>
    </source>
</evidence>
<dbReference type="InterPro" id="IPR036155">
    <property type="entry name" value="Crypto/Photolyase_N_sf"/>
</dbReference>
<dbReference type="InterPro" id="IPR018394">
    <property type="entry name" value="DNA_photolyase_1_CS_C"/>
</dbReference>
<proteinExistence type="inferred from homology"/>
<dbReference type="InterPro" id="IPR005101">
    <property type="entry name" value="Cryptochr/Photolyase_FAD-bd"/>
</dbReference>
<dbReference type="FunFam" id="1.10.579.10:FF:000003">
    <property type="entry name" value="Deoxyribodipyrimidine photo-lyase"/>
    <property type="match status" value="1"/>
</dbReference>
<evidence type="ECO:0000256" key="9">
    <source>
        <dbReference type="PIRSR" id="PIRSR602081-2"/>
    </source>
</evidence>
<evidence type="ECO:0000313" key="13">
    <source>
        <dbReference type="Proteomes" id="UP000672602"/>
    </source>
</evidence>
<sequence>MTQNADAPTTIVWFRNDLRLSDNPALDAALKGGHAVLPVFILEEEAPGDMALGGASRWWLHHSLVALAKDLEAAGAPLHLRRGRAEDILPDLAQRAGAARVTWNRRYEPWAIDTDARIKAALKQDDIAAESFNGALLYEPWEVKTKQGGWYGVFTPFWKAECALGDPAPPLPTPRRIAGAATDALPAGDDLADWGLSPTGPDWAGGLRNAWTPGEAGARDRLDRFLSDGVAAYPDTRDRPDREGTSRLSPHLHFGEISPRQIWHWSLDRLRAEDGPAMERGVWAFLREVGWRDFNHNLLYHNPGMPHRNYQTKFDAFPWRDDDAGLRAWQRGRTGYPLVDAGMRELWETGYMHNRVRMLVASFLVKDLLIPWQRGEAWFRDTLVDADLANNVANWQWTAGCGADAAPYFRIFNPVTQGEKFDPDGDYVRRWIPELAKLPAKSIHAPWTADAKTLAAAGVTLGRTYPRPIVDHKTARQQALDAYEDVKGAA</sequence>
<feature type="binding site" evidence="8">
    <location>
        <begin position="385"/>
        <end position="387"/>
    </location>
    <ligand>
        <name>FAD</name>
        <dbReference type="ChEBI" id="CHEBI:57692"/>
    </ligand>
</feature>
<keyword evidence="6 10" id="KW-0157">Chromophore</keyword>
<dbReference type="AlphaFoldDB" id="A0A8J7S824"/>
<dbReference type="InterPro" id="IPR014729">
    <property type="entry name" value="Rossmann-like_a/b/a_fold"/>
</dbReference>
<dbReference type="InterPro" id="IPR036134">
    <property type="entry name" value="Crypto/Photolyase_FAD-like_sf"/>
</dbReference>
<protein>
    <recommendedName>
        <fullName evidence="3">Deoxyribodipyrimidine photo-lyase</fullName>
        <ecNumber evidence="2">4.1.99.3</ecNumber>
    </recommendedName>
</protein>
<dbReference type="Proteomes" id="UP000672602">
    <property type="component" value="Unassembled WGS sequence"/>
</dbReference>
<dbReference type="Gene3D" id="1.25.40.80">
    <property type="match status" value="1"/>
</dbReference>
<evidence type="ECO:0000256" key="5">
    <source>
        <dbReference type="ARBA" id="ARBA00022827"/>
    </source>
</evidence>
<dbReference type="PRINTS" id="PR00147">
    <property type="entry name" value="DNAPHOTLYASE"/>
</dbReference>
<comment type="similarity">
    <text evidence="10">Belongs to the DNA photolyase family.</text>
</comment>
<dbReference type="PROSITE" id="PS00394">
    <property type="entry name" value="DNA_PHOTOLYASES_1_1"/>
    <property type="match status" value="1"/>
</dbReference>
<gene>
    <name evidence="12" type="ORF">KAJ83_09270</name>
</gene>
<dbReference type="GO" id="GO:0071949">
    <property type="term" value="F:FAD binding"/>
    <property type="evidence" value="ECO:0007669"/>
    <property type="project" value="TreeGrafter"/>
</dbReference>
<dbReference type="GO" id="GO:0003904">
    <property type="term" value="F:deoxyribodipyrimidine photo-lyase activity"/>
    <property type="evidence" value="ECO:0007669"/>
    <property type="project" value="UniProtKB-EC"/>
</dbReference>
<dbReference type="EMBL" id="JAGMWN010000004">
    <property type="protein sequence ID" value="MBP5857197.1"/>
    <property type="molecule type" value="Genomic_DNA"/>
</dbReference>
<feature type="site" description="Electron transfer via tryptophanyl radical" evidence="9">
    <location>
        <position position="372"/>
    </location>
</feature>
<dbReference type="InterPro" id="IPR002081">
    <property type="entry name" value="Cryptochrome/DNA_photolyase_1"/>
</dbReference>
<dbReference type="SUPFAM" id="SSF48173">
    <property type="entry name" value="Cryptochrome/photolyase FAD-binding domain"/>
    <property type="match status" value="1"/>
</dbReference>
<feature type="domain" description="Photolyase/cryptochrome alpha/beta" evidence="11">
    <location>
        <begin position="8"/>
        <end position="137"/>
    </location>
</feature>
<dbReference type="Pfam" id="PF03441">
    <property type="entry name" value="FAD_binding_7"/>
    <property type="match status" value="1"/>
</dbReference>
<dbReference type="RefSeq" id="WP_210681791.1">
    <property type="nucleotide sequence ID" value="NZ_JAGMWN010000004.1"/>
</dbReference>
<comment type="caution">
    <text evidence="12">The sequence shown here is derived from an EMBL/GenBank/DDBJ whole genome shotgun (WGS) entry which is preliminary data.</text>
</comment>
<feature type="binding site" evidence="8">
    <location>
        <position position="233"/>
    </location>
    <ligand>
        <name>FAD</name>
        <dbReference type="ChEBI" id="CHEBI:57692"/>
    </ligand>
</feature>
<feature type="site" description="Electron transfer via tryptophanyl radical" evidence="9">
    <location>
        <position position="395"/>
    </location>
</feature>